<keyword evidence="3" id="KW-1185">Reference proteome</keyword>
<proteinExistence type="predicted"/>
<dbReference type="AlphaFoldDB" id="A0A512CIV3"/>
<dbReference type="InterPro" id="IPR054427">
    <property type="entry name" value="S1CSD-TOTE-2"/>
</dbReference>
<dbReference type="EMBL" id="BJYV01000039">
    <property type="protein sequence ID" value="GEO24126.1"/>
    <property type="molecule type" value="Genomic_DNA"/>
</dbReference>
<reference evidence="2 3" key="1">
    <citation type="submission" date="2019-07" db="EMBL/GenBank/DDBJ databases">
        <title>Whole genome shotgun sequence of Cyclobacterium qasimii NBRC 106168.</title>
        <authorList>
            <person name="Hosoyama A."/>
            <person name="Uohara A."/>
            <person name="Ohji S."/>
            <person name="Ichikawa N."/>
        </authorList>
    </citation>
    <scope>NUCLEOTIDE SEQUENCE [LARGE SCALE GENOMIC DNA]</scope>
    <source>
        <strain evidence="2 3">NBRC 106168</strain>
    </source>
</reference>
<dbReference type="Pfam" id="PF22860">
    <property type="entry name" value="DUF7017"/>
    <property type="match status" value="1"/>
</dbReference>
<organism evidence="2 3">
    <name type="scientific">Cyclobacterium qasimii</name>
    <dbReference type="NCBI Taxonomy" id="1350429"/>
    <lineage>
        <taxon>Bacteria</taxon>
        <taxon>Pseudomonadati</taxon>
        <taxon>Bacteroidota</taxon>
        <taxon>Cytophagia</taxon>
        <taxon>Cytophagales</taxon>
        <taxon>Cyclobacteriaceae</taxon>
        <taxon>Cyclobacterium</taxon>
    </lineage>
</organism>
<dbReference type="RefSeq" id="WP_146948750.1">
    <property type="nucleotide sequence ID" value="NZ_BJYV01000039.1"/>
</dbReference>
<evidence type="ECO:0000259" key="1">
    <source>
        <dbReference type="Pfam" id="PF22707"/>
    </source>
</evidence>
<sequence length="499" mass="58056">MDNTVSELRKAGNLAKAYELAKNGLNESPKNLSAKISMAWVLHDYLKAQSSNTSPLQSVKVLKEIRKLGPLHGAALLYDQIAFWTGTALLNHSKSKHPESELIEQLFQSIEDFPFPKPSKQYTWLLTGFLAHWENWSGFIGLMNWWGWENFREEDFLTTTKYNKQYLSIVEKLIGRYTKIILQKAVGNELPHKVLSNLCHSLLRFMEQQHSKCKNYTFYPYYKAKVLFLIGEKNKAKACFLPFAKKRIRDFWVWELLSQLETEPEMALAYQVKAVSVKTKPEFLAKVREDLVNRIIPINQDWAKTELERIIKLREKNGWPLTNGIKEKMAEKWYLEGKIISTKIIYQQYSEIANREFLENPISFKLLINGSKSDTKQTFGLNPNKETIKLITRSLQLQTGQAYEIVGQQAPNGWIFVHQAKKFEDDRLFSNWIITKSGKFTMHPSKQFGFVKDIFIPPSLLIEFCIEDGVLVRVKAIQSFDKKKEKWGWQGYSITLIKH</sequence>
<gene>
    <name evidence="2" type="ORF">CQA01_46600</name>
</gene>
<comment type="caution">
    <text evidence="2">The sequence shown here is derived from an EMBL/GenBank/DDBJ whole genome shotgun (WGS) entry which is preliminary data.</text>
</comment>
<dbReference type="Proteomes" id="UP000321301">
    <property type="component" value="Unassembled WGS sequence"/>
</dbReference>
<accession>A0A512CIV3</accession>
<dbReference type="Pfam" id="PF22707">
    <property type="entry name" value="S1CSD-TOTE-2"/>
    <property type="match status" value="1"/>
</dbReference>
<feature type="domain" description="TOTE conflict systems S1/CSD-like" evidence="1">
    <location>
        <begin position="437"/>
        <end position="494"/>
    </location>
</feature>
<name>A0A512CIV3_9BACT</name>
<evidence type="ECO:0000313" key="2">
    <source>
        <dbReference type="EMBL" id="GEO24126.1"/>
    </source>
</evidence>
<evidence type="ECO:0000313" key="3">
    <source>
        <dbReference type="Proteomes" id="UP000321301"/>
    </source>
</evidence>
<dbReference type="InterPro" id="IPR054283">
    <property type="entry name" value="DUF7017"/>
</dbReference>
<protein>
    <recommendedName>
        <fullName evidence="1">TOTE conflict systems S1/CSD-like domain-containing protein</fullName>
    </recommendedName>
</protein>